<protein>
    <recommendedName>
        <fullName evidence="3">Hypervirulence associated protein TUDOR domain-containing protein</fullName>
    </recommendedName>
</protein>
<keyword evidence="2" id="KW-1185">Reference proteome</keyword>
<evidence type="ECO:0000313" key="2">
    <source>
        <dbReference type="Proteomes" id="UP000248090"/>
    </source>
</evidence>
<organism evidence="1 2">
    <name type="scientific">Pokkaliibacter plantistimulans</name>
    <dbReference type="NCBI Taxonomy" id="1635171"/>
    <lineage>
        <taxon>Bacteria</taxon>
        <taxon>Pseudomonadati</taxon>
        <taxon>Pseudomonadota</taxon>
        <taxon>Gammaproteobacteria</taxon>
        <taxon>Oceanospirillales</taxon>
        <taxon>Balneatrichaceae</taxon>
        <taxon>Pokkaliibacter</taxon>
    </lineage>
</organism>
<reference evidence="1 2" key="1">
    <citation type="submission" date="2015-03" db="EMBL/GenBank/DDBJ databases">
        <authorList>
            <person name="Krishnan R."/>
            <person name="Midha S."/>
            <person name="Patil P.B."/>
            <person name="Rameshkumar N."/>
        </authorList>
    </citation>
    <scope>NUCLEOTIDE SEQUENCE [LARGE SCALE GENOMIC DNA]</scope>
    <source>
        <strain evidence="1 2">L1E11</strain>
    </source>
</reference>
<evidence type="ECO:0000313" key="1">
    <source>
        <dbReference type="EMBL" id="PXF30256.1"/>
    </source>
</evidence>
<accession>A0ABX5LV88</accession>
<dbReference type="Proteomes" id="UP000248090">
    <property type="component" value="Unassembled WGS sequence"/>
</dbReference>
<gene>
    <name evidence="1" type="ORF">WH50_16275</name>
</gene>
<proteinExistence type="predicted"/>
<evidence type="ECO:0008006" key="3">
    <source>
        <dbReference type="Google" id="ProtNLM"/>
    </source>
</evidence>
<sequence>MEEWESKVVLKEGESLKFGRHVSQGFMQEEDVEYYSVVRADGTTCGSVKVTDHMAVRGFRRTISVHQTDSTGATVVSESWHP</sequence>
<dbReference type="RefSeq" id="WP_207780348.1">
    <property type="nucleotide sequence ID" value="NZ_CP177354.1"/>
</dbReference>
<dbReference type="EMBL" id="LAPT01000080">
    <property type="protein sequence ID" value="PXF30256.1"/>
    <property type="molecule type" value="Genomic_DNA"/>
</dbReference>
<comment type="caution">
    <text evidence="1">The sequence shown here is derived from an EMBL/GenBank/DDBJ whole genome shotgun (WGS) entry which is preliminary data.</text>
</comment>
<name>A0ABX5LV88_9GAMM</name>